<sequence>MKLVILVPLLCALASLVLSILLLFAGKSPNFMEDTHIIMLNTSMLGKNLVPTPTSGSDKPTSTDSGCGVGGFLGKICGSATSVAASAVSEVGDTLDDIADDIADKLADKLGIKEFYSLHVLDACEGDFSPNATTPGAGYNLAKCTKPLDTGEYNVTQMFDHELRVGPLKLNLADLGFTKDLQNEFDRIPRILLALAVIYILAVGFTGLAFLAAVAAMVMLPGYGRSRLLVLMNLGIVALGFLALLAGSLATTVGARPVVNKINDFGEDIGLTAMVGRKFLGLTWAAVGLMAVALGYWVWELRESRKYGARQRLREKYEISGPLTVDCLLFDTPILAA</sequence>
<evidence type="ECO:0008006" key="5">
    <source>
        <dbReference type="Google" id="ProtNLM"/>
    </source>
</evidence>
<reference evidence="3 4" key="1">
    <citation type="submission" date="2018-08" db="EMBL/GenBank/DDBJ databases">
        <title>Draft genome of the lignicolous fungus Coniochaeta pulveracea.</title>
        <authorList>
            <person name="Borstlap C.J."/>
            <person name="De Witt R.N."/>
            <person name="Botha A."/>
            <person name="Volschenk H."/>
        </authorList>
    </citation>
    <scope>NUCLEOTIDE SEQUENCE [LARGE SCALE GENOMIC DNA]</scope>
    <source>
        <strain evidence="3 4">CAB683</strain>
    </source>
</reference>
<keyword evidence="4" id="KW-1185">Reference proteome</keyword>
<keyword evidence="1" id="KW-1133">Transmembrane helix</keyword>
<feature type="transmembrane region" description="Helical" evidence="1">
    <location>
        <begin position="279"/>
        <end position="299"/>
    </location>
</feature>
<keyword evidence="1" id="KW-0472">Membrane</keyword>
<dbReference type="PANTHER" id="PTHR28019">
    <property type="entry name" value="CELL MEMBRANE PROTEIN YLR413W-RELATED"/>
    <property type="match status" value="1"/>
</dbReference>
<dbReference type="InterPro" id="IPR009571">
    <property type="entry name" value="SUR7/Rim9-like_fungi"/>
</dbReference>
<dbReference type="PANTHER" id="PTHR28019:SF7">
    <property type="entry name" value="SUR7 PROTEIN"/>
    <property type="match status" value="1"/>
</dbReference>
<dbReference type="AlphaFoldDB" id="A0A420Y2R5"/>
<feature type="transmembrane region" description="Helical" evidence="1">
    <location>
        <begin position="228"/>
        <end position="250"/>
    </location>
</feature>
<evidence type="ECO:0000313" key="4">
    <source>
        <dbReference type="Proteomes" id="UP000275385"/>
    </source>
</evidence>
<dbReference type="GO" id="GO:0031505">
    <property type="term" value="P:fungal-type cell wall organization"/>
    <property type="evidence" value="ECO:0007669"/>
    <property type="project" value="TreeGrafter"/>
</dbReference>
<feature type="chain" id="PRO_5019550493" description="Sur7 protein" evidence="2">
    <location>
        <begin position="20"/>
        <end position="337"/>
    </location>
</feature>
<evidence type="ECO:0000313" key="3">
    <source>
        <dbReference type="EMBL" id="RKU42167.1"/>
    </source>
</evidence>
<proteinExistence type="predicted"/>
<feature type="transmembrane region" description="Helical" evidence="1">
    <location>
        <begin position="191"/>
        <end position="216"/>
    </location>
</feature>
<dbReference type="OrthoDB" id="4159154at2759"/>
<evidence type="ECO:0000256" key="1">
    <source>
        <dbReference type="SAM" id="Phobius"/>
    </source>
</evidence>
<comment type="caution">
    <text evidence="3">The sequence shown here is derived from an EMBL/GenBank/DDBJ whole genome shotgun (WGS) entry which is preliminary data.</text>
</comment>
<dbReference type="EMBL" id="QVQW01000060">
    <property type="protein sequence ID" value="RKU42167.1"/>
    <property type="molecule type" value="Genomic_DNA"/>
</dbReference>
<keyword evidence="1" id="KW-0812">Transmembrane</keyword>
<dbReference type="Pfam" id="PF06687">
    <property type="entry name" value="SUR7"/>
    <property type="match status" value="1"/>
</dbReference>
<dbReference type="STRING" id="177199.A0A420Y2R5"/>
<organism evidence="3 4">
    <name type="scientific">Coniochaeta pulveracea</name>
    <dbReference type="NCBI Taxonomy" id="177199"/>
    <lineage>
        <taxon>Eukaryota</taxon>
        <taxon>Fungi</taxon>
        <taxon>Dikarya</taxon>
        <taxon>Ascomycota</taxon>
        <taxon>Pezizomycotina</taxon>
        <taxon>Sordariomycetes</taxon>
        <taxon>Sordariomycetidae</taxon>
        <taxon>Coniochaetales</taxon>
        <taxon>Coniochaetaceae</taxon>
        <taxon>Coniochaeta</taxon>
    </lineage>
</organism>
<dbReference type="Proteomes" id="UP000275385">
    <property type="component" value="Unassembled WGS sequence"/>
</dbReference>
<gene>
    <name evidence="3" type="ORF">DL546_001758</name>
</gene>
<accession>A0A420Y2R5</accession>
<dbReference type="InterPro" id="IPR052413">
    <property type="entry name" value="SUR7_domain"/>
</dbReference>
<feature type="signal peptide" evidence="2">
    <location>
        <begin position="1"/>
        <end position="19"/>
    </location>
</feature>
<dbReference type="GO" id="GO:0051285">
    <property type="term" value="C:cell cortex of cell tip"/>
    <property type="evidence" value="ECO:0007669"/>
    <property type="project" value="TreeGrafter"/>
</dbReference>
<dbReference type="GO" id="GO:0005886">
    <property type="term" value="C:plasma membrane"/>
    <property type="evidence" value="ECO:0007669"/>
    <property type="project" value="InterPro"/>
</dbReference>
<keyword evidence="2" id="KW-0732">Signal</keyword>
<evidence type="ECO:0000256" key="2">
    <source>
        <dbReference type="SAM" id="SignalP"/>
    </source>
</evidence>
<protein>
    <recommendedName>
        <fullName evidence="5">Sur7 protein</fullName>
    </recommendedName>
</protein>
<name>A0A420Y2R5_9PEZI</name>